<dbReference type="InterPro" id="IPR013525">
    <property type="entry name" value="ABC2_TM"/>
</dbReference>
<evidence type="ECO:0000256" key="9">
    <source>
        <dbReference type="RuleBase" id="RU361157"/>
    </source>
</evidence>
<evidence type="ECO:0000313" key="12">
    <source>
        <dbReference type="Proteomes" id="UP000830167"/>
    </source>
</evidence>
<evidence type="ECO:0000256" key="8">
    <source>
        <dbReference type="ARBA" id="ARBA00023136"/>
    </source>
</evidence>
<dbReference type="RefSeq" id="WP_347438176.1">
    <property type="nucleotide sequence ID" value="NZ_CP089291.1"/>
</dbReference>
<comment type="similarity">
    <text evidence="2 9">Belongs to the ABC-2 integral membrane protein family.</text>
</comment>
<evidence type="ECO:0000256" key="1">
    <source>
        <dbReference type="ARBA" id="ARBA00004429"/>
    </source>
</evidence>
<keyword evidence="12" id="KW-1185">Reference proteome</keyword>
<keyword evidence="8 9" id="KW-0472">Membrane</keyword>
<keyword evidence="5" id="KW-0997">Cell inner membrane</keyword>
<feature type="transmembrane region" description="Helical" evidence="9">
    <location>
        <begin position="228"/>
        <end position="247"/>
    </location>
</feature>
<sequence length="258" mass="30205">MFYKFKEIYQYRQMLRSLILTDLRTRYKGSFLGFLWTFINPLLTLIVYTVIFSTIMRVNIAHYSMFMFVGLLPWIYFSTGLQNSAGSIIRQSNLVKKIYFPRIILPLATVGAALINYLLSLLIMIPALYTSGIFLKWIVIYFLLILLVETILTVSLSILISALNVYFRDLEHILGILLMVWFYFTPIIYVDKMIPEKYKMWFALNPLKPIIESYQNIFLYGVPPQLSSLTKIGLLSVIILIISILIFEKLQKWFAEEI</sequence>
<evidence type="ECO:0000256" key="5">
    <source>
        <dbReference type="ARBA" id="ARBA00022519"/>
    </source>
</evidence>
<keyword evidence="7 9" id="KW-1133">Transmembrane helix</keyword>
<evidence type="ECO:0000256" key="3">
    <source>
        <dbReference type="ARBA" id="ARBA00022448"/>
    </source>
</evidence>
<evidence type="ECO:0000256" key="6">
    <source>
        <dbReference type="ARBA" id="ARBA00022692"/>
    </source>
</evidence>
<dbReference type="InterPro" id="IPR047817">
    <property type="entry name" value="ABC2_TM_bact-type"/>
</dbReference>
<keyword evidence="6 9" id="KW-0812">Transmembrane</keyword>
<feature type="transmembrane region" description="Helical" evidence="9">
    <location>
        <begin position="137"/>
        <end position="160"/>
    </location>
</feature>
<feature type="transmembrane region" description="Helical" evidence="9">
    <location>
        <begin position="172"/>
        <end position="190"/>
    </location>
</feature>
<keyword evidence="4 9" id="KW-1003">Cell membrane</keyword>
<dbReference type="PANTHER" id="PTHR30413">
    <property type="entry name" value="INNER MEMBRANE TRANSPORT PERMEASE"/>
    <property type="match status" value="1"/>
</dbReference>
<feature type="transmembrane region" description="Helical" evidence="9">
    <location>
        <begin position="61"/>
        <end position="82"/>
    </location>
</feature>
<evidence type="ECO:0000313" key="11">
    <source>
        <dbReference type="EMBL" id="UOF91485.1"/>
    </source>
</evidence>
<evidence type="ECO:0000256" key="4">
    <source>
        <dbReference type="ARBA" id="ARBA00022475"/>
    </source>
</evidence>
<accession>A0ABY4CUC1</accession>
<feature type="transmembrane region" description="Helical" evidence="9">
    <location>
        <begin position="31"/>
        <end position="55"/>
    </location>
</feature>
<dbReference type="PRINTS" id="PR00164">
    <property type="entry name" value="ABC2TRNSPORT"/>
</dbReference>
<name>A0ABY4CUC1_9BACL</name>
<protein>
    <recommendedName>
        <fullName evidence="9">Transport permease protein</fullName>
    </recommendedName>
</protein>
<dbReference type="PROSITE" id="PS51012">
    <property type="entry name" value="ABC_TM2"/>
    <property type="match status" value="1"/>
</dbReference>
<evidence type="ECO:0000256" key="7">
    <source>
        <dbReference type="ARBA" id="ARBA00022989"/>
    </source>
</evidence>
<dbReference type="PANTHER" id="PTHR30413:SF8">
    <property type="entry name" value="TRANSPORT PERMEASE PROTEIN"/>
    <property type="match status" value="1"/>
</dbReference>
<evidence type="ECO:0000256" key="2">
    <source>
        <dbReference type="ARBA" id="ARBA00007783"/>
    </source>
</evidence>
<comment type="subcellular location">
    <subcellularLocation>
        <location evidence="1">Cell inner membrane</location>
        <topology evidence="1">Multi-pass membrane protein</topology>
    </subcellularLocation>
    <subcellularLocation>
        <location evidence="9">Cell membrane</location>
        <topology evidence="9">Multi-pass membrane protein</topology>
    </subcellularLocation>
</comment>
<feature type="domain" description="ABC transmembrane type-2" evidence="10">
    <location>
        <begin position="32"/>
        <end position="250"/>
    </location>
</feature>
<feature type="transmembrane region" description="Helical" evidence="9">
    <location>
        <begin position="103"/>
        <end position="125"/>
    </location>
</feature>
<reference evidence="11" key="1">
    <citation type="submission" date="2021-12" db="EMBL/GenBank/DDBJ databases">
        <title>Alicyclobacillaceae gen. nov., sp. nov., isolated from chalcocite enrichment system.</title>
        <authorList>
            <person name="Jiang Z."/>
        </authorList>
    </citation>
    <scope>NUCLEOTIDE SEQUENCE</scope>
    <source>
        <strain evidence="11">MYW30-H2</strain>
    </source>
</reference>
<gene>
    <name evidence="11" type="ORF">LSG31_04325</name>
</gene>
<organism evidence="11 12">
    <name type="scientific">Fodinisporobacter ferrooxydans</name>
    <dbReference type="NCBI Taxonomy" id="2901836"/>
    <lineage>
        <taxon>Bacteria</taxon>
        <taxon>Bacillati</taxon>
        <taxon>Bacillota</taxon>
        <taxon>Bacilli</taxon>
        <taxon>Bacillales</taxon>
        <taxon>Alicyclobacillaceae</taxon>
        <taxon>Fodinisporobacter</taxon>
    </lineage>
</organism>
<dbReference type="Pfam" id="PF01061">
    <property type="entry name" value="ABC2_membrane"/>
    <property type="match status" value="1"/>
</dbReference>
<evidence type="ECO:0000259" key="10">
    <source>
        <dbReference type="PROSITE" id="PS51012"/>
    </source>
</evidence>
<dbReference type="Proteomes" id="UP000830167">
    <property type="component" value="Chromosome"/>
</dbReference>
<keyword evidence="3 9" id="KW-0813">Transport</keyword>
<proteinExistence type="inferred from homology"/>
<dbReference type="EMBL" id="CP089291">
    <property type="protein sequence ID" value="UOF91485.1"/>
    <property type="molecule type" value="Genomic_DNA"/>
</dbReference>
<dbReference type="InterPro" id="IPR000412">
    <property type="entry name" value="ABC_2_transport"/>
</dbReference>